<evidence type="ECO:0000256" key="12">
    <source>
        <dbReference type="SAM" id="MobiDB-lite"/>
    </source>
</evidence>
<keyword evidence="8" id="KW-0411">Iron-sulfur</keyword>
<feature type="compositionally biased region" description="Low complexity" evidence="12">
    <location>
        <begin position="338"/>
        <end position="350"/>
    </location>
</feature>
<evidence type="ECO:0000256" key="3">
    <source>
        <dbReference type="ARBA" id="ARBA00022719"/>
    </source>
</evidence>
<dbReference type="InterPro" id="IPR017900">
    <property type="entry name" value="4Fe4S_Fe_S_CS"/>
</dbReference>
<dbReference type="InterPro" id="IPR017896">
    <property type="entry name" value="4Fe4S_Fe-S-bd"/>
</dbReference>
<proteinExistence type="predicted"/>
<keyword evidence="11" id="KW-0472">Membrane</keyword>
<dbReference type="RefSeq" id="WP_097643186.1">
    <property type="nucleotide sequence ID" value="NZ_NQWI01000017.1"/>
</dbReference>
<dbReference type="Proteomes" id="UP000220527">
    <property type="component" value="Unassembled WGS sequence"/>
</dbReference>
<evidence type="ECO:0000256" key="6">
    <source>
        <dbReference type="ARBA" id="ARBA00022967"/>
    </source>
</evidence>
<dbReference type="GO" id="GO:0016020">
    <property type="term" value="C:membrane"/>
    <property type="evidence" value="ECO:0007669"/>
    <property type="project" value="InterPro"/>
</dbReference>
<comment type="caution">
    <text evidence="14">The sequence shown here is derived from an EMBL/GenBank/DDBJ whole genome shotgun (WGS) entry which is preliminary data.</text>
</comment>
<evidence type="ECO:0000256" key="5">
    <source>
        <dbReference type="ARBA" id="ARBA00022737"/>
    </source>
</evidence>
<feature type="domain" description="4Fe-4S ferredoxin-type" evidence="13">
    <location>
        <begin position="79"/>
        <end position="108"/>
    </location>
</feature>
<feature type="domain" description="4Fe-4S ferredoxin-type" evidence="13">
    <location>
        <begin position="121"/>
        <end position="150"/>
    </location>
</feature>
<evidence type="ECO:0000256" key="4">
    <source>
        <dbReference type="ARBA" id="ARBA00022723"/>
    </source>
</evidence>
<evidence type="ECO:0000313" key="14">
    <source>
        <dbReference type="EMBL" id="PDW04015.1"/>
    </source>
</evidence>
<feature type="compositionally biased region" description="Low complexity" evidence="12">
    <location>
        <begin position="372"/>
        <end position="385"/>
    </location>
</feature>
<dbReference type="InterPro" id="IPR010226">
    <property type="entry name" value="NADH_quinone_OxRdtase_chainI"/>
</dbReference>
<reference evidence="15" key="1">
    <citation type="submission" date="2017-08" db="EMBL/GenBank/DDBJ databases">
        <authorList>
            <person name="Grouzdev D.S."/>
            <person name="Gaisin V.A."/>
            <person name="Rysina M.S."/>
            <person name="Gorlenko V.M."/>
        </authorList>
    </citation>
    <scope>NUCLEOTIDE SEQUENCE [LARGE SCALE GENOMIC DNA]</scope>
    <source>
        <strain evidence="15">Kir15-3F</strain>
    </source>
</reference>
<dbReference type="PANTHER" id="PTHR10849:SF24">
    <property type="entry name" value="NADH-QUINONE OXIDOREDUCTASE SUBUNIT I 2"/>
    <property type="match status" value="1"/>
</dbReference>
<keyword evidence="3" id="KW-0874">Quinone</keyword>
<dbReference type="AlphaFoldDB" id="A0A2A6RM62"/>
<evidence type="ECO:0000313" key="15">
    <source>
        <dbReference type="Proteomes" id="UP000220527"/>
    </source>
</evidence>
<accession>A0A2A6RM62</accession>
<keyword evidence="4" id="KW-0479">Metal-binding</keyword>
<dbReference type="PANTHER" id="PTHR10849">
    <property type="entry name" value="NADH DEHYDROGENASE UBIQUINONE IRON-SULFUR PROTEIN 8, MITOCHONDRIAL"/>
    <property type="match status" value="1"/>
</dbReference>
<evidence type="ECO:0000259" key="13">
    <source>
        <dbReference type="PROSITE" id="PS51379"/>
    </source>
</evidence>
<evidence type="ECO:0000256" key="11">
    <source>
        <dbReference type="ARBA" id="ARBA00023136"/>
    </source>
</evidence>
<feature type="compositionally biased region" description="Basic and acidic residues" evidence="12">
    <location>
        <begin position="242"/>
        <end position="253"/>
    </location>
</feature>
<protein>
    <submittedName>
        <fullName evidence="14">4Fe-4S ferredoxin</fullName>
    </submittedName>
</protein>
<sequence>MAIQIDRGNIVAVTRGARKQRLLPGGAMLDGLAVIWTHWRESFRKNRDFSDIHGTFTEEYPDQQPKLPEAYRNMPILLYDDESGHELCTSCFQCQRICPPQVIHMTQAKDPTTGKPVPAVAEFIIEYDACMSCGFCAEVCPFDAIKMDHNFELSTADHPGLTTHKQALLRPISYYQQLAPSFWAAAEAGAMKKLEGSVKRRPDVIGLAPQLTEKIEARRRELAAQAAAAPPPAAAPAAAPGEARKLSPEEKAAKLAAIKAKNAAAKGQTAPPEAAPPATEGMSPAEAKAAKLAAIRAKNAAAKGETPPPPESAPPADDKAAKLAAIRAKNAAKKAAEDAAPTAEAETAPPADDKAAKLAAIRAKNAAKKAAEGAAPAAEAETAPPADDKAARLAAIRAKNAAKKASEDE</sequence>
<dbReference type="GO" id="GO:0051539">
    <property type="term" value="F:4 iron, 4 sulfur cluster binding"/>
    <property type="evidence" value="ECO:0007669"/>
    <property type="project" value="UniProtKB-KW"/>
</dbReference>
<keyword evidence="15" id="KW-1185">Reference proteome</keyword>
<evidence type="ECO:0000256" key="7">
    <source>
        <dbReference type="ARBA" id="ARBA00023004"/>
    </source>
</evidence>
<keyword evidence="9" id="KW-0520">NAD</keyword>
<evidence type="ECO:0000256" key="9">
    <source>
        <dbReference type="ARBA" id="ARBA00023027"/>
    </source>
</evidence>
<evidence type="ECO:0000256" key="8">
    <source>
        <dbReference type="ARBA" id="ARBA00023014"/>
    </source>
</evidence>
<dbReference type="Pfam" id="PF12838">
    <property type="entry name" value="Fer4_7"/>
    <property type="match status" value="1"/>
</dbReference>
<dbReference type="PROSITE" id="PS00198">
    <property type="entry name" value="4FE4S_FER_1"/>
    <property type="match status" value="1"/>
</dbReference>
<dbReference type="Gene3D" id="3.30.70.3270">
    <property type="match status" value="1"/>
</dbReference>
<organism evidence="14 15">
    <name type="scientific">Candidatus Viridilinea mediisalina</name>
    <dbReference type="NCBI Taxonomy" id="2024553"/>
    <lineage>
        <taxon>Bacteria</taxon>
        <taxon>Bacillati</taxon>
        <taxon>Chloroflexota</taxon>
        <taxon>Chloroflexia</taxon>
        <taxon>Chloroflexales</taxon>
        <taxon>Chloroflexineae</taxon>
        <taxon>Oscillochloridaceae</taxon>
        <taxon>Candidatus Viridilinea</taxon>
    </lineage>
</organism>
<evidence type="ECO:0000256" key="10">
    <source>
        <dbReference type="ARBA" id="ARBA00023075"/>
    </source>
</evidence>
<gene>
    <name evidence="14" type="ORF">CJ255_05760</name>
</gene>
<dbReference type="PROSITE" id="PS51379">
    <property type="entry name" value="4FE4S_FER_2"/>
    <property type="match status" value="2"/>
</dbReference>
<keyword evidence="10" id="KW-0830">Ubiquinone</keyword>
<name>A0A2A6RM62_9CHLR</name>
<dbReference type="EMBL" id="NQWI01000017">
    <property type="protein sequence ID" value="PDW04015.1"/>
    <property type="molecule type" value="Genomic_DNA"/>
</dbReference>
<feature type="compositionally biased region" description="Low complexity" evidence="12">
    <location>
        <begin position="254"/>
        <end position="305"/>
    </location>
</feature>
<keyword evidence="2" id="KW-0004">4Fe-4S</keyword>
<keyword evidence="7" id="KW-0408">Iron</keyword>
<keyword evidence="6" id="KW-1278">Translocase</keyword>
<dbReference type="GO" id="GO:0048038">
    <property type="term" value="F:quinone binding"/>
    <property type="evidence" value="ECO:0007669"/>
    <property type="project" value="UniProtKB-KW"/>
</dbReference>
<evidence type="ECO:0000256" key="2">
    <source>
        <dbReference type="ARBA" id="ARBA00022485"/>
    </source>
</evidence>
<dbReference type="GO" id="GO:0046872">
    <property type="term" value="F:metal ion binding"/>
    <property type="evidence" value="ECO:0007669"/>
    <property type="project" value="UniProtKB-KW"/>
</dbReference>
<evidence type="ECO:0000256" key="1">
    <source>
        <dbReference type="ARBA" id="ARBA00022475"/>
    </source>
</evidence>
<dbReference type="OrthoDB" id="9803192at2"/>
<keyword evidence="5" id="KW-0677">Repeat</keyword>
<dbReference type="SUPFAM" id="SSF54862">
    <property type="entry name" value="4Fe-4S ferredoxins"/>
    <property type="match status" value="1"/>
</dbReference>
<keyword evidence="1" id="KW-1003">Cell membrane</keyword>
<feature type="region of interest" description="Disordered" evidence="12">
    <location>
        <begin position="222"/>
        <end position="390"/>
    </location>
</feature>
<dbReference type="GO" id="GO:0016651">
    <property type="term" value="F:oxidoreductase activity, acting on NAD(P)H"/>
    <property type="evidence" value="ECO:0007669"/>
    <property type="project" value="InterPro"/>
</dbReference>